<dbReference type="Proteomes" id="UP000694569">
    <property type="component" value="Unplaced"/>
</dbReference>
<dbReference type="SMART" id="SM00231">
    <property type="entry name" value="FA58C"/>
    <property type="match status" value="2"/>
</dbReference>
<dbReference type="SMART" id="SM00192">
    <property type="entry name" value="LDLa"/>
    <property type="match status" value="3"/>
</dbReference>
<dbReference type="CDD" id="cd00057">
    <property type="entry name" value="FA58C"/>
    <property type="match status" value="2"/>
</dbReference>
<comment type="caution">
    <text evidence="8">Lacks conserved residue(s) required for the propagation of feature annotation.</text>
</comment>
<feature type="disulfide bond" evidence="8">
    <location>
        <begin position="209"/>
        <end position="221"/>
    </location>
</feature>
<dbReference type="Gene3D" id="4.10.400.10">
    <property type="entry name" value="Low-density Lipoprotein Receptor"/>
    <property type="match status" value="3"/>
</dbReference>
<dbReference type="GO" id="GO:0005886">
    <property type="term" value="C:plasma membrane"/>
    <property type="evidence" value="ECO:0007669"/>
    <property type="project" value="TreeGrafter"/>
</dbReference>
<dbReference type="Gene3D" id="2.60.120.260">
    <property type="entry name" value="Galactose-binding domain-like"/>
    <property type="match status" value="2"/>
</dbReference>
<evidence type="ECO:0000256" key="8">
    <source>
        <dbReference type="PROSITE-ProRule" id="PRU00124"/>
    </source>
</evidence>
<evidence type="ECO:0000256" key="5">
    <source>
        <dbReference type="ARBA" id="ARBA00023136"/>
    </source>
</evidence>
<accession>A0A8C5PHX3</accession>
<dbReference type="PROSITE" id="PS50022">
    <property type="entry name" value="FA58C_3"/>
    <property type="match status" value="2"/>
</dbReference>
<keyword evidence="7" id="KW-0325">Glycoprotein</keyword>
<feature type="region of interest" description="Disordered" evidence="9">
    <location>
        <begin position="527"/>
        <end position="548"/>
    </location>
</feature>
<dbReference type="GO" id="GO:0038023">
    <property type="term" value="F:signaling receptor activity"/>
    <property type="evidence" value="ECO:0007669"/>
    <property type="project" value="TreeGrafter"/>
</dbReference>
<feature type="domain" description="F5/8 type C" evidence="10">
    <location>
        <begin position="366"/>
        <end position="521"/>
    </location>
</feature>
<dbReference type="GO" id="GO:0007155">
    <property type="term" value="P:cell adhesion"/>
    <property type="evidence" value="ECO:0007669"/>
    <property type="project" value="UniProtKB-KW"/>
</dbReference>
<feature type="domain" description="F5/8 type C" evidence="10">
    <location>
        <begin position="30"/>
        <end position="188"/>
    </location>
</feature>
<evidence type="ECO:0000313" key="11">
    <source>
        <dbReference type="Ensembl" id="ENSLLEP00000023026.1"/>
    </source>
</evidence>
<dbReference type="InterPro" id="IPR008979">
    <property type="entry name" value="Galactose-bd-like_sf"/>
</dbReference>
<feature type="compositionally biased region" description="Polar residues" evidence="9">
    <location>
        <begin position="537"/>
        <end position="548"/>
    </location>
</feature>
<evidence type="ECO:0000313" key="12">
    <source>
        <dbReference type="Proteomes" id="UP000694569"/>
    </source>
</evidence>
<dbReference type="PROSITE" id="PS01209">
    <property type="entry name" value="LDLRA_1"/>
    <property type="match status" value="2"/>
</dbReference>
<protein>
    <recommendedName>
        <fullName evidence="10">F5/8 type C domain-containing protein</fullName>
    </recommendedName>
</protein>
<reference evidence="11" key="2">
    <citation type="submission" date="2025-09" db="UniProtKB">
        <authorList>
            <consortium name="Ensembl"/>
        </authorList>
    </citation>
    <scope>IDENTIFICATION</scope>
</reference>
<evidence type="ECO:0000256" key="6">
    <source>
        <dbReference type="ARBA" id="ARBA00023157"/>
    </source>
</evidence>
<sequence length="603" mass="65177">MPPAHPTSQSPSTPVPELITYTLPAAEDGCYRPLRISSLPDTSFTASSQRDGHPAHAGRLNYISPGTDLQGWSPETEEYQTPASRPSYLQIDLQQPWNLTGIVVQGSGASAAFITSFLVQFSMDQSNWHAYQELNGDQELQPKVFTGNLDGSTPVARSFEKMVRARYVRIVPQTFHSGIFLRTELLGCGEVPKDSPFSPTKQKPPEELCQPGQFQCHNGHCVPAGTFGVVCNGVNDCGDQSDEIYCGTAPSPLSPARWGCQRSQFYCKASGVCIEVSQRCDGLPDCSDAADERGCVAGITYTTPTIVSFSVNQEISPRVRPPGAETPAQPHAPTSHPVPLSPLTKPVPPRTDRSKTPGDFAPAGPCDGSLGLEDGRIHYQQLTASSSKENNPPDAGRLNIVPNILNIGPGWSPLSTDKQPYFQVDFLQPMFISGIIVQGGRQSGGFVTKFRLLYSNDGLAFNNYTRGERGATAKSEVFEGNSDSNTPVRKDLARPVLARFLRLLPVAYNKAIYLRSEILGCPHVQPTSSPGHEMGTRPSSMVTVPGASQPSRCRNGEFECHSGECVNASSALCDGRYDCLDYSDEEGCGEGALKLCTLYKGLH</sequence>
<dbReference type="Ensembl" id="ENSLLET00000023902.1">
    <property type="protein sequence ID" value="ENSLLEP00000023026.1"/>
    <property type="gene ID" value="ENSLLEG00000014626.1"/>
</dbReference>
<evidence type="ECO:0000256" key="1">
    <source>
        <dbReference type="ARBA" id="ARBA00004184"/>
    </source>
</evidence>
<dbReference type="OrthoDB" id="6262482at2759"/>
<dbReference type="InterPro" id="IPR036055">
    <property type="entry name" value="LDL_receptor-like_sf"/>
</dbReference>
<keyword evidence="4" id="KW-0130">Cell adhesion</keyword>
<dbReference type="GO" id="GO:0005576">
    <property type="term" value="C:extracellular region"/>
    <property type="evidence" value="ECO:0007669"/>
    <property type="project" value="UniProtKB-SubCell"/>
</dbReference>
<dbReference type="InterPro" id="IPR050633">
    <property type="entry name" value="Neuropilin_MCO_CoagFactor"/>
</dbReference>
<dbReference type="GeneTree" id="ENSGT00940000166846"/>
<keyword evidence="5" id="KW-0472">Membrane</keyword>
<dbReference type="SUPFAM" id="SSF57424">
    <property type="entry name" value="LDL receptor-like module"/>
    <property type="match status" value="3"/>
</dbReference>
<proteinExistence type="predicted"/>
<feature type="disulfide bond" evidence="8">
    <location>
        <begin position="280"/>
        <end position="295"/>
    </location>
</feature>
<dbReference type="PROSITE" id="PS01285">
    <property type="entry name" value="FA58C_1"/>
    <property type="match status" value="1"/>
</dbReference>
<keyword evidence="12" id="KW-1185">Reference proteome</keyword>
<evidence type="ECO:0000256" key="2">
    <source>
        <dbReference type="ARBA" id="ARBA00004613"/>
    </source>
</evidence>
<dbReference type="InterPro" id="IPR002172">
    <property type="entry name" value="LDrepeatLR_classA_rpt"/>
</dbReference>
<evidence type="ECO:0000259" key="10">
    <source>
        <dbReference type="PROSITE" id="PS50022"/>
    </source>
</evidence>
<feature type="region of interest" description="Disordered" evidence="9">
    <location>
        <begin position="42"/>
        <end position="81"/>
    </location>
</feature>
<feature type="region of interest" description="Disordered" evidence="9">
    <location>
        <begin position="316"/>
        <end position="367"/>
    </location>
</feature>
<dbReference type="Pfam" id="PF00057">
    <property type="entry name" value="Ldl_recept_a"/>
    <property type="match status" value="3"/>
</dbReference>
<reference evidence="11" key="1">
    <citation type="submission" date="2025-08" db="UniProtKB">
        <authorList>
            <consortium name="Ensembl"/>
        </authorList>
    </citation>
    <scope>IDENTIFICATION</scope>
</reference>
<evidence type="ECO:0000256" key="9">
    <source>
        <dbReference type="SAM" id="MobiDB-lite"/>
    </source>
</evidence>
<evidence type="ECO:0000256" key="3">
    <source>
        <dbReference type="ARBA" id="ARBA00022525"/>
    </source>
</evidence>
<feature type="disulfide bond" evidence="8">
    <location>
        <begin position="573"/>
        <end position="588"/>
    </location>
</feature>
<dbReference type="AlphaFoldDB" id="A0A8C5PHX3"/>
<dbReference type="PROSITE" id="PS01286">
    <property type="entry name" value="FA58C_2"/>
    <property type="match status" value="2"/>
</dbReference>
<evidence type="ECO:0000256" key="4">
    <source>
        <dbReference type="ARBA" id="ARBA00022889"/>
    </source>
</evidence>
<dbReference type="Pfam" id="PF00754">
    <property type="entry name" value="F5_F8_type_C"/>
    <property type="match status" value="2"/>
</dbReference>
<keyword evidence="3" id="KW-0964">Secreted</keyword>
<dbReference type="SUPFAM" id="SSF49785">
    <property type="entry name" value="Galactose-binding domain-like"/>
    <property type="match status" value="2"/>
</dbReference>
<dbReference type="InterPro" id="IPR023415">
    <property type="entry name" value="LDLR_class-A_CS"/>
</dbReference>
<keyword evidence="6 8" id="KW-1015">Disulfide bond</keyword>
<dbReference type="GO" id="GO:0012505">
    <property type="term" value="C:endomembrane system"/>
    <property type="evidence" value="ECO:0007669"/>
    <property type="project" value="UniProtKB-SubCell"/>
</dbReference>
<dbReference type="PROSITE" id="PS50068">
    <property type="entry name" value="LDLRA_2"/>
    <property type="match status" value="3"/>
</dbReference>
<name>A0A8C5PHX3_9ANUR</name>
<dbReference type="PRINTS" id="PR00261">
    <property type="entry name" value="LDLRECEPTOR"/>
</dbReference>
<comment type="subcellular location">
    <subcellularLocation>
        <location evidence="1">Endomembrane system</location>
        <topology evidence="1">Peripheral membrane protein</topology>
    </subcellularLocation>
    <subcellularLocation>
        <location evidence="2">Secreted</location>
    </subcellularLocation>
</comment>
<feature type="disulfide bond" evidence="8">
    <location>
        <begin position="553"/>
        <end position="565"/>
    </location>
</feature>
<dbReference type="CDD" id="cd00112">
    <property type="entry name" value="LDLa"/>
    <property type="match status" value="3"/>
</dbReference>
<dbReference type="FunFam" id="4.10.400.10:FF:000065">
    <property type="entry name" value="Transmembrane protease serine 7"/>
    <property type="match status" value="1"/>
</dbReference>
<evidence type="ECO:0000256" key="7">
    <source>
        <dbReference type="ARBA" id="ARBA00023180"/>
    </source>
</evidence>
<feature type="disulfide bond" evidence="8">
    <location>
        <begin position="231"/>
        <end position="246"/>
    </location>
</feature>
<dbReference type="PANTHER" id="PTHR46806">
    <property type="entry name" value="F5/8 TYPE C DOMAIN-CONTAINING PROTEIN"/>
    <property type="match status" value="1"/>
</dbReference>
<dbReference type="InterPro" id="IPR000421">
    <property type="entry name" value="FA58C"/>
</dbReference>
<organism evidence="11 12">
    <name type="scientific">Leptobrachium leishanense</name>
    <name type="common">Leishan spiny toad</name>
    <dbReference type="NCBI Taxonomy" id="445787"/>
    <lineage>
        <taxon>Eukaryota</taxon>
        <taxon>Metazoa</taxon>
        <taxon>Chordata</taxon>
        <taxon>Craniata</taxon>
        <taxon>Vertebrata</taxon>
        <taxon>Euteleostomi</taxon>
        <taxon>Amphibia</taxon>
        <taxon>Batrachia</taxon>
        <taxon>Anura</taxon>
        <taxon>Pelobatoidea</taxon>
        <taxon>Megophryidae</taxon>
        <taxon>Leptobrachium</taxon>
    </lineage>
</organism>
<dbReference type="PANTHER" id="PTHR46806:SF5">
    <property type="entry name" value="F5_8 TYPE C DOMAIN-CONTAINING PROTEIN"/>
    <property type="match status" value="1"/>
</dbReference>